<evidence type="ECO:0000313" key="3">
    <source>
        <dbReference type="Proteomes" id="UP000505077"/>
    </source>
</evidence>
<dbReference type="EMBL" id="BLLL01000007">
    <property type="protein sequence ID" value="GFH62962.1"/>
    <property type="molecule type" value="Genomic_DNA"/>
</dbReference>
<dbReference type="SUPFAM" id="SSF88713">
    <property type="entry name" value="Glycoside hydrolase/deacetylase"/>
    <property type="match status" value="1"/>
</dbReference>
<dbReference type="Proteomes" id="UP000505077">
    <property type="component" value="Unassembled WGS sequence"/>
</dbReference>
<gene>
    <name evidence="2" type="primary">walW</name>
    <name evidence="2" type="ORF">ZNDK_0733</name>
</gene>
<comment type="caution">
    <text evidence="2">The sequence shown here is derived from an EMBL/GenBank/DDBJ whole genome shotgun (WGS) entry which is preliminary data.</text>
</comment>
<feature type="region of interest" description="Disordered" evidence="1">
    <location>
        <begin position="313"/>
        <end position="335"/>
    </location>
</feature>
<sequence length="335" mass="37258">MPHSDTVYLVVSLDVEEEGLFSGSYATRNPSVTNIVHLTRMTPLLKKGIRPTLFCAYSVLVDKPSRAVLKTLQDRVEIGAHLHHWNTPPLDAAPRDKKAGHTQYVSAADVPLELFAAKIQRLFQICTDTQGAPPTSFRMGRWDMHRKHWPALAQAGVLCDASIRPLHATSNGPNHFNAPATPYWVPVNAARIFETPLTVTPLIHNLPRLLTLLPRRIAKIAQTGLYAWGALTLLPVYHSLQLMQAVTRIFLSRGGNVLSLTWHSSEMMPNGAPHLPSEASVARLMDKISTYIDWLRAHVALQCLSMDELRQELGDSAPTPRPVAEDTPQNDWTYA</sequence>
<dbReference type="Gene3D" id="3.20.20.370">
    <property type="entry name" value="Glycoside hydrolase/deacetylase"/>
    <property type="match status" value="1"/>
</dbReference>
<name>A0A6L2R676_9BACT</name>
<dbReference type="InterPro" id="IPR011330">
    <property type="entry name" value="Glyco_hydro/deAcase_b/a-brl"/>
</dbReference>
<evidence type="ECO:0000256" key="1">
    <source>
        <dbReference type="SAM" id="MobiDB-lite"/>
    </source>
</evidence>
<protein>
    <submittedName>
        <fullName evidence="2">Puative uncharacterized LPS biosynthesis protein WalW</fullName>
    </submittedName>
</protein>
<evidence type="ECO:0000313" key="2">
    <source>
        <dbReference type="EMBL" id="GFH62962.1"/>
    </source>
</evidence>
<dbReference type="AlphaFoldDB" id="A0A6L2R676"/>
<proteinExistence type="predicted"/>
<accession>A0A6L2R676</accession>
<dbReference type="GO" id="GO:0005975">
    <property type="term" value="P:carbohydrate metabolic process"/>
    <property type="evidence" value="ECO:0007669"/>
    <property type="project" value="InterPro"/>
</dbReference>
<reference evidence="2 3" key="1">
    <citation type="journal article" date="2020" name="ISME J.">
        <title>Parallel Reductive Genome Evolution in Desulfovibrio Ectosymbionts Independently Acquired by Trichonympha Protists in the Termite Gut.</title>
        <authorList>
            <person name="Takeuchi M."/>
            <person name="Kuwahara H."/>
            <person name="Murakami T."/>
            <person name="Takahashi K."/>
            <person name="Kajitani R."/>
            <person name="Toyoda A."/>
            <person name="Itoh T."/>
            <person name="Ohkuma M."/>
            <person name="Hongoh Y."/>
        </authorList>
    </citation>
    <scope>NUCLEOTIDE SEQUENCE [LARGE SCALE GENOMIC DNA]</scope>
    <source>
        <strain evidence="2">ZnDsv-02</strain>
    </source>
</reference>
<organism evidence="2 3">
    <name type="scientific">Candidatus Desulfovibrio kirbyi</name>
    <dbReference type="NCBI Taxonomy" id="2696086"/>
    <lineage>
        <taxon>Bacteria</taxon>
        <taxon>Pseudomonadati</taxon>
        <taxon>Thermodesulfobacteriota</taxon>
        <taxon>Desulfovibrionia</taxon>
        <taxon>Desulfovibrionales</taxon>
        <taxon>Desulfovibrionaceae</taxon>
        <taxon>Desulfovibrio</taxon>
    </lineage>
</organism>